<evidence type="ECO:0000313" key="3">
    <source>
        <dbReference type="Proteomes" id="UP001431783"/>
    </source>
</evidence>
<keyword evidence="1" id="KW-0732">Signal</keyword>
<comment type="caution">
    <text evidence="2">The sequence shown here is derived from an EMBL/GenBank/DDBJ whole genome shotgun (WGS) entry which is preliminary data.</text>
</comment>
<feature type="chain" id="PRO_5043721646" evidence="1">
    <location>
        <begin position="33"/>
        <end position="109"/>
    </location>
</feature>
<reference evidence="2 3" key="1">
    <citation type="submission" date="2023-03" db="EMBL/GenBank/DDBJ databases">
        <title>Genome insight into feeding habits of ladybird beetles.</title>
        <authorList>
            <person name="Li H.-S."/>
            <person name="Huang Y.-H."/>
            <person name="Pang H."/>
        </authorList>
    </citation>
    <scope>NUCLEOTIDE SEQUENCE [LARGE SCALE GENOMIC DNA]</scope>
    <source>
        <strain evidence="2">SYSU_2023b</strain>
        <tissue evidence="2">Whole body</tissue>
    </source>
</reference>
<protein>
    <submittedName>
        <fullName evidence="2">Uncharacterized protein</fullName>
    </submittedName>
</protein>
<organism evidence="2 3">
    <name type="scientific">Henosepilachna vigintioctopunctata</name>
    <dbReference type="NCBI Taxonomy" id="420089"/>
    <lineage>
        <taxon>Eukaryota</taxon>
        <taxon>Metazoa</taxon>
        <taxon>Ecdysozoa</taxon>
        <taxon>Arthropoda</taxon>
        <taxon>Hexapoda</taxon>
        <taxon>Insecta</taxon>
        <taxon>Pterygota</taxon>
        <taxon>Neoptera</taxon>
        <taxon>Endopterygota</taxon>
        <taxon>Coleoptera</taxon>
        <taxon>Polyphaga</taxon>
        <taxon>Cucujiformia</taxon>
        <taxon>Coccinelloidea</taxon>
        <taxon>Coccinellidae</taxon>
        <taxon>Epilachninae</taxon>
        <taxon>Epilachnini</taxon>
        <taxon>Henosepilachna</taxon>
    </lineage>
</organism>
<evidence type="ECO:0000256" key="1">
    <source>
        <dbReference type="SAM" id="SignalP"/>
    </source>
</evidence>
<dbReference type="Proteomes" id="UP001431783">
    <property type="component" value="Unassembled WGS sequence"/>
</dbReference>
<feature type="signal peptide" evidence="1">
    <location>
        <begin position="1"/>
        <end position="32"/>
    </location>
</feature>
<accession>A0AAW1TWH4</accession>
<gene>
    <name evidence="2" type="ORF">WA026_005898</name>
</gene>
<dbReference type="EMBL" id="JARQZJ010000032">
    <property type="protein sequence ID" value="KAK9875104.1"/>
    <property type="molecule type" value="Genomic_DNA"/>
</dbReference>
<evidence type="ECO:0000313" key="2">
    <source>
        <dbReference type="EMBL" id="KAK9875104.1"/>
    </source>
</evidence>
<name>A0AAW1TWH4_9CUCU</name>
<proteinExistence type="predicted"/>
<dbReference type="AlphaFoldDB" id="A0AAW1TWH4"/>
<sequence length="109" mass="11747">MWCTDYNNKDYHTFRIITSLVVVILLAQEATGFVSCSPSPCKNGGTCMSPLKGDSFCNGNVTSLDGREGVGDSAVIDRSLNPALHDTCTVVHTCRTVGQMLNARPRPDP</sequence>
<keyword evidence="3" id="KW-1185">Reference proteome</keyword>